<evidence type="ECO:0000313" key="7">
    <source>
        <dbReference type="Proteomes" id="UP001258994"/>
    </source>
</evidence>
<dbReference type="PANTHER" id="PTHR47354">
    <property type="entry name" value="NADH OXIDOREDUCTASE HCR"/>
    <property type="match status" value="1"/>
</dbReference>
<dbReference type="PANTHER" id="PTHR47354:SF5">
    <property type="entry name" value="PROTEIN RFBI"/>
    <property type="match status" value="1"/>
</dbReference>
<proteinExistence type="predicted"/>
<dbReference type="InterPro" id="IPR017938">
    <property type="entry name" value="Riboflavin_synthase-like_b-brl"/>
</dbReference>
<dbReference type="SUPFAM" id="SSF52343">
    <property type="entry name" value="Ferredoxin reductase-like, C-terminal NADP-linked domain"/>
    <property type="match status" value="1"/>
</dbReference>
<dbReference type="SUPFAM" id="SSF63380">
    <property type="entry name" value="Riboflavin synthase domain-like"/>
    <property type="match status" value="1"/>
</dbReference>
<dbReference type="InterPro" id="IPR006058">
    <property type="entry name" value="2Fe2S_fd_BS"/>
</dbReference>
<dbReference type="PROSITE" id="PS51384">
    <property type="entry name" value="FAD_FR"/>
    <property type="match status" value="1"/>
</dbReference>
<evidence type="ECO:0000259" key="4">
    <source>
        <dbReference type="PROSITE" id="PS51379"/>
    </source>
</evidence>
<evidence type="ECO:0000259" key="5">
    <source>
        <dbReference type="PROSITE" id="PS51384"/>
    </source>
</evidence>
<dbReference type="Gene3D" id="2.40.30.10">
    <property type="entry name" value="Translation factors"/>
    <property type="match status" value="1"/>
</dbReference>
<evidence type="ECO:0000256" key="2">
    <source>
        <dbReference type="ARBA" id="ARBA00034078"/>
    </source>
</evidence>
<gene>
    <name evidence="6" type="ORF">RGQ13_09340</name>
</gene>
<dbReference type="InterPro" id="IPR050415">
    <property type="entry name" value="MRET"/>
</dbReference>
<dbReference type="InterPro" id="IPR001433">
    <property type="entry name" value="OxRdtase_FAD/NAD-bd"/>
</dbReference>
<dbReference type="Proteomes" id="UP001258994">
    <property type="component" value="Chromosome"/>
</dbReference>
<keyword evidence="7" id="KW-1185">Reference proteome</keyword>
<organism evidence="6 7">
    <name type="scientific">Thalassotalea psychrophila</name>
    <dbReference type="NCBI Taxonomy" id="3065647"/>
    <lineage>
        <taxon>Bacteria</taxon>
        <taxon>Pseudomonadati</taxon>
        <taxon>Pseudomonadota</taxon>
        <taxon>Gammaproteobacteria</taxon>
        <taxon>Alteromonadales</taxon>
        <taxon>Colwelliaceae</taxon>
        <taxon>Thalassotalea</taxon>
    </lineage>
</organism>
<comment type="cofactor">
    <cofactor evidence="2">
        <name>[2Fe-2S] cluster</name>
        <dbReference type="ChEBI" id="CHEBI:190135"/>
    </cofactor>
</comment>
<dbReference type="PROSITE" id="PS51379">
    <property type="entry name" value="4FE4S_FER_2"/>
    <property type="match status" value="1"/>
</dbReference>
<evidence type="ECO:0000256" key="1">
    <source>
        <dbReference type="ARBA" id="ARBA00023075"/>
    </source>
</evidence>
<dbReference type="Pfam" id="PF00111">
    <property type="entry name" value="Fer2"/>
    <property type="match status" value="1"/>
</dbReference>
<keyword evidence="1" id="KW-0830">Ubiquinone</keyword>
<dbReference type="PROSITE" id="PS51085">
    <property type="entry name" value="2FE2S_FER_2"/>
    <property type="match status" value="1"/>
</dbReference>
<dbReference type="InterPro" id="IPR001041">
    <property type="entry name" value="2Fe-2S_ferredoxin-type"/>
</dbReference>
<dbReference type="InterPro" id="IPR008333">
    <property type="entry name" value="Cbr1-like_FAD-bd_dom"/>
</dbReference>
<name>A0ABY9TZ98_9GAMM</name>
<dbReference type="InterPro" id="IPR036010">
    <property type="entry name" value="2Fe-2S_ferredoxin-like_sf"/>
</dbReference>
<dbReference type="RefSeq" id="WP_348393283.1">
    <property type="nucleotide sequence ID" value="NZ_CP134145.1"/>
</dbReference>
<dbReference type="PRINTS" id="PR00410">
    <property type="entry name" value="PHEHYDRXLASE"/>
</dbReference>
<dbReference type="EMBL" id="CP134145">
    <property type="protein sequence ID" value="WNC74176.1"/>
    <property type="molecule type" value="Genomic_DNA"/>
</dbReference>
<dbReference type="InterPro" id="IPR017896">
    <property type="entry name" value="4Fe4S_Fe-S-bd"/>
</dbReference>
<dbReference type="Gene3D" id="3.10.20.30">
    <property type="match status" value="1"/>
</dbReference>
<dbReference type="SUPFAM" id="SSF54292">
    <property type="entry name" value="2Fe-2S ferredoxin-like"/>
    <property type="match status" value="1"/>
</dbReference>
<feature type="domain" description="2Fe-2S ferredoxin-type" evidence="3">
    <location>
        <begin position="4"/>
        <end position="98"/>
    </location>
</feature>
<sequence length="840" mass="93137">MASCKATLNFSDHSQAEITVKHDETLLEAAQRQDINLPNSCREGTCGSCLGNCKSGKVTLSGQAIALTTSDKERGRILPCQLTLQGDAEFSFDFSARICQPSDDTPFMASVAKLTPVADGAVLLSLQVELLQQLDFQAGQYIDIKVPGTESWRSYSFVNLPNAANNIDLLLRILPKSANGIMSSYLRDRVELGDRLLLRRGGGAFYLRDVKRPVVLVAGGTGLSAIVSQLRQLVDEKCQHPVNLLYGAAKPEDLCLLDEIESLGRQLPHFRLLCAVAEGNSEWQGKTGFVTDLLVDVDLHDGNCDVYLCGPPLMIDGVQKWFADKEITDKTFTGFKLYHEKFAASGRDGRIAVPPVKPKYRAEIPKKSGTKFHRHAVVIGGSMAGMMAAKTLSKFFDKVTVLERDSHHPMETEIYRPSTSQAHHAHHLLQGGQRVVNDLFPDYTDDFAKAGGNVVDASRDYRMYTNDGWKVVYDSGISVCAGRRSLLEGVMRQQLEKTPSIDYRYNAKVEDVLIDQPSNRITGVVLKEGLNPKVENYTLEADLVVDASGKNTPLPALLNSHGYSLPRESHMELNCLYTTVLYRVPEHLRNSDFTVMAIANHRPQETDMGYAGFYGDGSTLLVTTIQLFCDQVPRDHAAFKAVTKGLAQPHIYELVNACEPITEPESFNYPTMVRNHYEEMNSVPEGFVCVGDAFASADPVSGAGMTKAAKEVELLGEALVKSKSSLTGLPAYHYKQASKLVDSIWFVLGEQNYRFPHVEGKRPIFTPVINWYVDQVMDATHYDPVAFENFMHVYHHNKHYSSLFAPAMVAKILKHSVTKNWRHVYNPAPTGVARSPLKLD</sequence>
<dbReference type="InterPro" id="IPR017927">
    <property type="entry name" value="FAD-bd_FR_type"/>
</dbReference>
<feature type="domain" description="FAD-binding FR-type" evidence="5">
    <location>
        <begin position="104"/>
        <end position="208"/>
    </location>
</feature>
<accession>A0ABY9TZ98</accession>
<dbReference type="SUPFAM" id="SSF51905">
    <property type="entry name" value="FAD/NAD(P)-binding domain"/>
    <property type="match status" value="1"/>
</dbReference>
<dbReference type="InterPro" id="IPR036188">
    <property type="entry name" value="FAD/NAD-bd_sf"/>
</dbReference>
<dbReference type="InterPro" id="IPR039261">
    <property type="entry name" value="FNR_nucleotide-bd"/>
</dbReference>
<dbReference type="Gene3D" id="3.50.50.60">
    <property type="entry name" value="FAD/NAD(P)-binding domain"/>
    <property type="match status" value="1"/>
</dbReference>
<reference evidence="7" key="1">
    <citation type="submission" date="2023-09" db="EMBL/GenBank/DDBJ databases">
        <authorList>
            <person name="Zhang C."/>
        </authorList>
    </citation>
    <scope>NUCLEOTIDE SEQUENCE [LARGE SCALE GENOMIC DNA]</scope>
    <source>
        <strain evidence="7">SQ149</strain>
    </source>
</reference>
<dbReference type="CDD" id="cd00207">
    <property type="entry name" value="fer2"/>
    <property type="match status" value="1"/>
</dbReference>
<dbReference type="PROSITE" id="PS00197">
    <property type="entry name" value="2FE2S_FER_1"/>
    <property type="match status" value="1"/>
</dbReference>
<dbReference type="Pfam" id="PF00970">
    <property type="entry name" value="FAD_binding_6"/>
    <property type="match status" value="1"/>
</dbReference>
<dbReference type="Gene3D" id="3.40.50.80">
    <property type="entry name" value="Nucleotide-binding domain of ferredoxin-NADP reductase (FNR) module"/>
    <property type="match status" value="1"/>
</dbReference>
<dbReference type="Pfam" id="PF00175">
    <property type="entry name" value="NAD_binding_1"/>
    <property type="match status" value="1"/>
</dbReference>
<protein>
    <submittedName>
        <fullName evidence="6">2Fe-2S iron-sulfur cluster-binding protein</fullName>
    </submittedName>
</protein>
<dbReference type="InterPro" id="IPR012675">
    <property type="entry name" value="Beta-grasp_dom_sf"/>
</dbReference>
<evidence type="ECO:0000259" key="3">
    <source>
        <dbReference type="PROSITE" id="PS51085"/>
    </source>
</evidence>
<evidence type="ECO:0000313" key="6">
    <source>
        <dbReference type="EMBL" id="WNC74176.1"/>
    </source>
</evidence>
<feature type="domain" description="4Fe-4S ferredoxin-type" evidence="4">
    <location>
        <begin position="31"/>
        <end position="63"/>
    </location>
</feature>